<protein>
    <recommendedName>
        <fullName evidence="4">Type I restriction modification DNA specificity domain-containing protein</fullName>
    </recommendedName>
</protein>
<gene>
    <name evidence="5" type="ORF">SDC9_53987</name>
</gene>
<evidence type="ECO:0000256" key="3">
    <source>
        <dbReference type="ARBA" id="ARBA00023125"/>
    </source>
</evidence>
<evidence type="ECO:0000313" key="5">
    <source>
        <dbReference type="EMBL" id="MPM07680.1"/>
    </source>
</evidence>
<dbReference type="SUPFAM" id="SSF116734">
    <property type="entry name" value="DNA methylase specificity domain"/>
    <property type="match status" value="1"/>
</dbReference>
<dbReference type="GO" id="GO:0009307">
    <property type="term" value="P:DNA restriction-modification system"/>
    <property type="evidence" value="ECO:0007669"/>
    <property type="project" value="UniProtKB-KW"/>
</dbReference>
<dbReference type="InterPro" id="IPR052021">
    <property type="entry name" value="Type-I_RS_S_subunit"/>
</dbReference>
<accession>A0A644WUX7</accession>
<comment type="similarity">
    <text evidence="1">Belongs to the type-I restriction system S methylase family.</text>
</comment>
<evidence type="ECO:0000256" key="1">
    <source>
        <dbReference type="ARBA" id="ARBA00010923"/>
    </source>
</evidence>
<dbReference type="AlphaFoldDB" id="A0A644WUX7"/>
<dbReference type="InterPro" id="IPR000055">
    <property type="entry name" value="Restrct_endonuc_typeI_TRD"/>
</dbReference>
<feature type="domain" description="Type I restriction modification DNA specificity" evidence="4">
    <location>
        <begin position="46"/>
        <end position="175"/>
    </location>
</feature>
<evidence type="ECO:0000256" key="2">
    <source>
        <dbReference type="ARBA" id="ARBA00022747"/>
    </source>
</evidence>
<dbReference type="Gene3D" id="3.90.220.20">
    <property type="entry name" value="DNA methylase specificity domains"/>
    <property type="match status" value="2"/>
</dbReference>
<keyword evidence="2" id="KW-0680">Restriction system</keyword>
<evidence type="ECO:0000259" key="4">
    <source>
        <dbReference type="Pfam" id="PF01420"/>
    </source>
</evidence>
<keyword evidence="3" id="KW-0238">DNA-binding</keyword>
<reference evidence="5" key="1">
    <citation type="submission" date="2019-08" db="EMBL/GenBank/DDBJ databases">
        <authorList>
            <person name="Kucharzyk K."/>
            <person name="Murdoch R.W."/>
            <person name="Higgins S."/>
            <person name="Loffler F."/>
        </authorList>
    </citation>
    <scope>NUCLEOTIDE SEQUENCE</scope>
</reference>
<proteinExistence type="inferred from homology"/>
<name>A0A644WUX7_9ZZZZ</name>
<sequence length="206" mass="23006">MDAVLKEIFADLTSKYPTKDLSDEKTCLVIPGQHVMAENYSNNPGSGVPYVTGPEDFRETQPLISKWTEERKVLAHPGDVLFTVKGSGVGKVNLMIDSDCVIGRQVMAIRPNHDVLLDEYLFYALLGRYQEFQSMKQGAAIPGIRKEHVKAIKLPLPSTDVQASTIVRISDYKKAIQQMVEDQSRTKVLLNQVEQSILAQAFRGEL</sequence>
<dbReference type="Pfam" id="PF01420">
    <property type="entry name" value="Methylase_S"/>
    <property type="match status" value="1"/>
</dbReference>
<dbReference type="EMBL" id="VSSQ01001364">
    <property type="protein sequence ID" value="MPM07680.1"/>
    <property type="molecule type" value="Genomic_DNA"/>
</dbReference>
<dbReference type="PANTHER" id="PTHR30408">
    <property type="entry name" value="TYPE-1 RESTRICTION ENZYME ECOKI SPECIFICITY PROTEIN"/>
    <property type="match status" value="1"/>
</dbReference>
<comment type="caution">
    <text evidence="5">The sequence shown here is derived from an EMBL/GenBank/DDBJ whole genome shotgun (WGS) entry which is preliminary data.</text>
</comment>
<dbReference type="GO" id="GO:0003677">
    <property type="term" value="F:DNA binding"/>
    <property type="evidence" value="ECO:0007669"/>
    <property type="project" value="UniProtKB-KW"/>
</dbReference>
<dbReference type="InterPro" id="IPR044946">
    <property type="entry name" value="Restrct_endonuc_typeI_TRD_sf"/>
</dbReference>
<organism evidence="5">
    <name type="scientific">bioreactor metagenome</name>
    <dbReference type="NCBI Taxonomy" id="1076179"/>
    <lineage>
        <taxon>unclassified sequences</taxon>
        <taxon>metagenomes</taxon>
        <taxon>ecological metagenomes</taxon>
    </lineage>
</organism>
<dbReference type="PANTHER" id="PTHR30408:SF13">
    <property type="entry name" value="TYPE I RESTRICTION ENZYME HINDI SPECIFICITY SUBUNIT"/>
    <property type="match status" value="1"/>
</dbReference>